<dbReference type="RefSeq" id="WP_139255039.1">
    <property type="nucleotide sequence ID" value="NZ_FNOV01000001.1"/>
</dbReference>
<gene>
    <name evidence="2" type="ORF">SAMN04488069_101259</name>
</gene>
<feature type="signal peptide" evidence="1">
    <location>
        <begin position="1"/>
        <end position="20"/>
    </location>
</feature>
<sequence length="181" mass="20478">MLFPAPIWLLSLLLPMPGPAQVTPPVPKISWSAARPLTWADFRARPNTDRLAALTASTIDATIGCVDFHFSGKVQATFAPSESWVRNAAQASPALLRHEQLHFDLTEVHARMLRQKLSLIKFDCLHLQPAFNNITKVAFLAWQRDEARYDQESNHGLNAPKQAEWEQKTRLRLEQLDAFAE</sequence>
<evidence type="ECO:0000313" key="2">
    <source>
        <dbReference type="EMBL" id="SDX40169.1"/>
    </source>
</evidence>
<dbReference type="EMBL" id="FNOV01000001">
    <property type="protein sequence ID" value="SDX40169.1"/>
    <property type="molecule type" value="Genomic_DNA"/>
</dbReference>
<evidence type="ECO:0000313" key="3">
    <source>
        <dbReference type="Proteomes" id="UP000199249"/>
    </source>
</evidence>
<accession>A0A1H3BGK0</accession>
<keyword evidence="1" id="KW-0732">Signal</keyword>
<dbReference type="Pfam" id="PF06037">
    <property type="entry name" value="DUF922"/>
    <property type="match status" value="1"/>
</dbReference>
<protein>
    <recommendedName>
        <fullName evidence="4">DUF922 domain-containing protein</fullName>
    </recommendedName>
</protein>
<reference evidence="3" key="1">
    <citation type="submission" date="2016-10" db="EMBL/GenBank/DDBJ databases">
        <authorList>
            <person name="Varghese N."/>
            <person name="Submissions S."/>
        </authorList>
    </citation>
    <scope>NUCLEOTIDE SEQUENCE [LARGE SCALE GENOMIC DNA]</scope>
    <source>
        <strain evidence="3">CGMCC 1.8975</strain>
    </source>
</reference>
<name>A0A1H3BGK0_9BACT</name>
<dbReference type="InterPro" id="IPR010321">
    <property type="entry name" value="DUF922"/>
</dbReference>
<evidence type="ECO:0008006" key="4">
    <source>
        <dbReference type="Google" id="ProtNLM"/>
    </source>
</evidence>
<dbReference type="OrthoDB" id="5431540at2"/>
<evidence type="ECO:0000256" key="1">
    <source>
        <dbReference type="SAM" id="SignalP"/>
    </source>
</evidence>
<dbReference type="Proteomes" id="UP000199249">
    <property type="component" value="Unassembled WGS sequence"/>
</dbReference>
<dbReference type="AlphaFoldDB" id="A0A1H3BGK0"/>
<keyword evidence="3" id="KW-1185">Reference proteome</keyword>
<dbReference type="STRING" id="651662.SAMN04488069_101259"/>
<feature type="chain" id="PRO_5011456316" description="DUF922 domain-containing protein" evidence="1">
    <location>
        <begin position="21"/>
        <end position="181"/>
    </location>
</feature>
<organism evidence="2 3">
    <name type="scientific">Hymenobacter psychrophilus</name>
    <dbReference type="NCBI Taxonomy" id="651662"/>
    <lineage>
        <taxon>Bacteria</taxon>
        <taxon>Pseudomonadati</taxon>
        <taxon>Bacteroidota</taxon>
        <taxon>Cytophagia</taxon>
        <taxon>Cytophagales</taxon>
        <taxon>Hymenobacteraceae</taxon>
        <taxon>Hymenobacter</taxon>
    </lineage>
</organism>
<proteinExistence type="predicted"/>